<reference evidence="1" key="1">
    <citation type="submission" date="2018-04" db="EMBL/GenBank/DDBJ databases">
        <title>Transcriptome assembly of Sipha flava.</title>
        <authorList>
            <person name="Scully E.D."/>
            <person name="Geib S.M."/>
            <person name="Palmer N.A."/>
            <person name="Koch K."/>
            <person name="Bradshaw J."/>
            <person name="Heng-Moss T."/>
            <person name="Sarath G."/>
        </authorList>
    </citation>
    <scope>NUCLEOTIDE SEQUENCE</scope>
</reference>
<gene>
    <name evidence="1" type="ORF">g.66190</name>
</gene>
<name>A0A2S2QA47_9HEMI</name>
<accession>A0A2S2QA47</accession>
<dbReference type="EMBL" id="GGMS01004879">
    <property type="protein sequence ID" value="MBY74082.1"/>
    <property type="molecule type" value="Transcribed_RNA"/>
</dbReference>
<dbReference type="AlphaFoldDB" id="A0A2S2QA47"/>
<sequence>MIINPNGNAKHSQSNYPSSRVRWAHAVFRIYASPVVVALATSAFDHRLPDAPPMAYGALVNPFIKRVEGSQLKINPSHSIRNFTRFNKLLQENLQTCVQSEGCHLRNVIFVI</sequence>
<evidence type="ECO:0000313" key="1">
    <source>
        <dbReference type="EMBL" id="MBY74082.1"/>
    </source>
</evidence>
<organism evidence="1">
    <name type="scientific">Sipha flava</name>
    <name type="common">yellow sugarcane aphid</name>
    <dbReference type="NCBI Taxonomy" id="143950"/>
    <lineage>
        <taxon>Eukaryota</taxon>
        <taxon>Metazoa</taxon>
        <taxon>Ecdysozoa</taxon>
        <taxon>Arthropoda</taxon>
        <taxon>Hexapoda</taxon>
        <taxon>Insecta</taxon>
        <taxon>Pterygota</taxon>
        <taxon>Neoptera</taxon>
        <taxon>Paraneoptera</taxon>
        <taxon>Hemiptera</taxon>
        <taxon>Sternorrhyncha</taxon>
        <taxon>Aphidomorpha</taxon>
        <taxon>Aphidoidea</taxon>
        <taxon>Aphididae</taxon>
        <taxon>Sipha</taxon>
    </lineage>
</organism>
<proteinExistence type="predicted"/>
<protein>
    <submittedName>
        <fullName evidence="1">Uncharacterized protein</fullName>
    </submittedName>
</protein>